<name>A0A6D2K1P2_9BRAS</name>
<gene>
    <name evidence="4" type="ORF">MERR_LOCUS35298</name>
</gene>
<feature type="domain" description="MATH" evidence="3">
    <location>
        <begin position="7"/>
        <end position="138"/>
    </location>
</feature>
<dbReference type="Proteomes" id="UP000467841">
    <property type="component" value="Unassembled WGS sequence"/>
</dbReference>
<dbReference type="InterPro" id="IPR008974">
    <property type="entry name" value="TRAF-like"/>
</dbReference>
<sequence>MENQADKKKITWVIKNFASLPSKIIYSDEFVVSGCRWRLEALPKGRNDNEDDYDANHFSLHLAAADSQILPPGWRRLTKFSLTVVNQFSDKLSQVKGLEKCFNPCGPYWGFHNMISLSKLHAGDGFMVNGEVIVAVEIDVLEVEGKLDVPEESSPVMETVDVNGFQVLPSQVESVKRLFERHVDIATNFRSKNPILKTSYMNVLLSLTQTLCQISKDDLADKYAVLAYLKDAGFELGWLEKKLDEIKEKKEKEEACVARLQEMGEQLKPLKRKYADMEAQIDKVKAELSAARVPDVSLYDDNVVV</sequence>
<dbReference type="PROSITE" id="PS50144">
    <property type="entry name" value="MATH"/>
    <property type="match status" value="1"/>
</dbReference>
<evidence type="ECO:0000256" key="1">
    <source>
        <dbReference type="ARBA" id="ARBA00023054"/>
    </source>
</evidence>
<keyword evidence="1 2" id="KW-0175">Coiled coil</keyword>
<dbReference type="AlphaFoldDB" id="A0A6D2K1P2"/>
<evidence type="ECO:0000313" key="4">
    <source>
        <dbReference type="EMBL" id="CAA7048063.1"/>
    </source>
</evidence>
<dbReference type="InterPro" id="IPR050804">
    <property type="entry name" value="MCC"/>
</dbReference>
<dbReference type="InterPro" id="IPR002083">
    <property type="entry name" value="MATH/TRAF_dom"/>
</dbReference>
<protein>
    <recommendedName>
        <fullName evidence="3">MATH domain-containing protein</fullName>
    </recommendedName>
</protein>
<dbReference type="Pfam" id="PF22486">
    <property type="entry name" value="MATH_2"/>
    <property type="match status" value="1"/>
</dbReference>
<feature type="coiled-coil region" evidence="2">
    <location>
        <begin position="243"/>
        <end position="287"/>
    </location>
</feature>
<keyword evidence="5" id="KW-1185">Reference proteome</keyword>
<dbReference type="OrthoDB" id="289038at2759"/>
<dbReference type="PANTHER" id="PTHR46236">
    <property type="entry name" value="TRAF-LIKE SUPERFAMILY PROTEIN"/>
    <property type="match status" value="1"/>
</dbReference>
<comment type="caution">
    <text evidence="4">The sequence shown here is derived from an EMBL/GenBank/DDBJ whole genome shotgun (WGS) entry which is preliminary data.</text>
</comment>
<dbReference type="EMBL" id="CACVBM020001385">
    <property type="protein sequence ID" value="CAA7048063.1"/>
    <property type="molecule type" value="Genomic_DNA"/>
</dbReference>
<organism evidence="4 5">
    <name type="scientific">Microthlaspi erraticum</name>
    <dbReference type="NCBI Taxonomy" id="1685480"/>
    <lineage>
        <taxon>Eukaryota</taxon>
        <taxon>Viridiplantae</taxon>
        <taxon>Streptophyta</taxon>
        <taxon>Embryophyta</taxon>
        <taxon>Tracheophyta</taxon>
        <taxon>Spermatophyta</taxon>
        <taxon>Magnoliopsida</taxon>
        <taxon>eudicotyledons</taxon>
        <taxon>Gunneridae</taxon>
        <taxon>Pentapetalae</taxon>
        <taxon>rosids</taxon>
        <taxon>malvids</taxon>
        <taxon>Brassicales</taxon>
        <taxon>Brassicaceae</taxon>
        <taxon>Coluteocarpeae</taxon>
        <taxon>Microthlaspi</taxon>
    </lineage>
</organism>
<evidence type="ECO:0000313" key="5">
    <source>
        <dbReference type="Proteomes" id="UP000467841"/>
    </source>
</evidence>
<accession>A0A6D2K1P2</accession>
<dbReference type="PANTHER" id="PTHR46236:SF9">
    <property type="entry name" value="UBIQUITIN-SPECIFIC PROTEASE FAMILY C19-RELATED PROTEIN"/>
    <property type="match status" value="1"/>
</dbReference>
<dbReference type="SMART" id="SM00061">
    <property type="entry name" value="MATH"/>
    <property type="match status" value="1"/>
</dbReference>
<dbReference type="CDD" id="cd00121">
    <property type="entry name" value="MATH"/>
    <property type="match status" value="1"/>
</dbReference>
<evidence type="ECO:0000256" key="2">
    <source>
        <dbReference type="SAM" id="Coils"/>
    </source>
</evidence>
<dbReference type="Gene3D" id="2.60.210.10">
    <property type="entry name" value="Apoptosis, Tumor Necrosis Factor Receptor Associated Protein 2, Chain A"/>
    <property type="match status" value="1"/>
</dbReference>
<evidence type="ECO:0000259" key="3">
    <source>
        <dbReference type="PROSITE" id="PS50144"/>
    </source>
</evidence>
<reference evidence="4" key="1">
    <citation type="submission" date="2020-01" db="EMBL/GenBank/DDBJ databases">
        <authorList>
            <person name="Mishra B."/>
        </authorList>
    </citation>
    <scope>NUCLEOTIDE SEQUENCE [LARGE SCALE GENOMIC DNA]</scope>
</reference>
<proteinExistence type="predicted"/>
<dbReference type="SUPFAM" id="SSF49599">
    <property type="entry name" value="TRAF domain-like"/>
    <property type="match status" value="1"/>
</dbReference>